<evidence type="ECO:0000313" key="2">
    <source>
        <dbReference type="EMBL" id="MDM4019638.1"/>
    </source>
</evidence>
<name>A0ABT7PT18_9BACT</name>
<evidence type="ECO:0000256" key="1">
    <source>
        <dbReference type="SAM" id="MobiDB-lite"/>
    </source>
</evidence>
<dbReference type="EMBL" id="JASZZN010000306">
    <property type="protein sequence ID" value="MDM4019638.1"/>
    <property type="molecule type" value="Genomic_DNA"/>
</dbReference>
<keyword evidence="3" id="KW-1185">Reference proteome</keyword>
<protein>
    <submittedName>
        <fullName evidence="2">Uncharacterized protein</fullName>
    </submittedName>
</protein>
<sequence length="68" mass="7399">MGVSDHESTLAIVGCSKRLSNRDFKSNHQETEVASKPDGPTAVTISGLCVDPNSKFEEPTNVTKHDER</sequence>
<dbReference type="Proteomes" id="UP001239462">
    <property type="component" value="Unassembled WGS sequence"/>
</dbReference>
<feature type="non-terminal residue" evidence="2">
    <location>
        <position position="68"/>
    </location>
</feature>
<comment type="caution">
    <text evidence="2">The sequence shown here is derived from an EMBL/GenBank/DDBJ whole genome shotgun (WGS) entry which is preliminary data.</text>
</comment>
<feature type="compositionally biased region" description="Basic and acidic residues" evidence="1">
    <location>
        <begin position="54"/>
        <end position="68"/>
    </location>
</feature>
<evidence type="ECO:0000313" key="3">
    <source>
        <dbReference type="Proteomes" id="UP001239462"/>
    </source>
</evidence>
<reference evidence="2 3" key="1">
    <citation type="submission" date="2023-06" db="EMBL/GenBank/DDBJ databases">
        <title>Roseiconus lacunae JC819 isolated from Gulf of Mannar region, Tamil Nadu.</title>
        <authorList>
            <person name="Pk S."/>
            <person name="Ch S."/>
            <person name="Ch V.R."/>
        </authorList>
    </citation>
    <scope>NUCLEOTIDE SEQUENCE [LARGE SCALE GENOMIC DNA]</scope>
    <source>
        <strain evidence="2 3">JC819</strain>
    </source>
</reference>
<organism evidence="2 3">
    <name type="scientific">Roseiconus lacunae</name>
    <dbReference type="NCBI Taxonomy" id="2605694"/>
    <lineage>
        <taxon>Bacteria</taxon>
        <taxon>Pseudomonadati</taxon>
        <taxon>Planctomycetota</taxon>
        <taxon>Planctomycetia</taxon>
        <taxon>Pirellulales</taxon>
        <taxon>Pirellulaceae</taxon>
        <taxon>Roseiconus</taxon>
    </lineage>
</organism>
<dbReference type="RefSeq" id="WP_289167750.1">
    <property type="nucleotide sequence ID" value="NZ_JASZZN010000306.1"/>
</dbReference>
<gene>
    <name evidence="2" type="ORF">QTN89_29560</name>
</gene>
<proteinExistence type="predicted"/>
<accession>A0ABT7PT18</accession>
<feature type="region of interest" description="Disordered" evidence="1">
    <location>
        <begin position="46"/>
        <end position="68"/>
    </location>
</feature>